<dbReference type="GO" id="GO:0016616">
    <property type="term" value="F:oxidoreductase activity, acting on the CH-OH group of donors, NAD or NADP as acceptor"/>
    <property type="evidence" value="ECO:0007669"/>
    <property type="project" value="InterPro"/>
</dbReference>
<keyword evidence="2" id="KW-0472">Membrane</keyword>
<dbReference type="WBParaSite" id="ALUE_0002068401-mRNA-1">
    <property type="protein sequence ID" value="ALUE_0002068401-mRNA-1"/>
    <property type="gene ID" value="ALUE_0002068401"/>
</dbReference>
<proteinExistence type="predicted"/>
<dbReference type="InterPro" id="IPR002225">
    <property type="entry name" value="3Beta_OHSteriod_DH/Estase"/>
</dbReference>
<evidence type="ECO:0000259" key="3">
    <source>
        <dbReference type="Pfam" id="PF01073"/>
    </source>
</evidence>
<dbReference type="PANTHER" id="PTHR10366">
    <property type="entry name" value="NAD DEPENDENT EPIMERASE/DEHYDRATASE"/>
    <property type="match status" value="1"/>
</dbReference>
<dbReference type="InterPro" id="IPR050425">
    <property type="entry name" value="NAD(P)_dehydrat-like"/>
</dbReference>
<dbReference type="Gene3D" id="3.40.50.720">
    <property type="entry name" value="NAD(P)-binding Rossmann-like Domain"/>
    <property type="match status" value="2"/>
</dbReference>
<keyword evidence="4" id="KW-1185">Reference proteome</keyword>
<evidence type="ECO:0000256" key="2">
    <source>
        <dbReference type="SAM" id="Phobius"/>
    </source>
</evidence>
<name>A0A0M3IPK6_ASCLU</name>
<evidence type="ECO:0000256" key="1">
    <source>
        <dbReference type="ARBA" id="ARBA00023002"/>
    </source>
</evidence>
<dbReference type="Pfam" id="PF01073">
    <property type="entry name" value="3Beta_HSD"/>
    <property type="match status" value="1"/>
</dbReference>
<keyword evidence="2" id="KW-0812">Transmembrane</keyword>
<organism evidence="4 5">
    <name type="scientific">Ascaris lumbricoides</name>
    <name type="common">Giant roundworm</name>
    <dbReference type="NCBI Taxonomy" id="6252"/>
    <lineage>
        <taxon>Eukaryota</taxon>
        <taxon>Metazoa</taxon>
        <taxon>Ecdysozoa</taxon>
        <taxon>Nematoda</taxon>
        <taxon>Chromadorea</taxon>
        <taxon>Rhabditida</taxon>
        <taxon>Spirurina</taxon>
        <taxon>Ascaridomorpha</taxon>
        <taxon>Ascaridoidea</taxon>
        <taxon>Ascarididae</taxon>
        <taxon>Ascaris</taxon>
    </lineage>
</organism>
<protein>
    <submittedName>
        <fullName evidence="5">3Beta_HSD domain-containing protein</fullName>
    </submittedName>
</protein>
<dbReference type="PANTHER" id="PTHR10366:SF355">
    <property type="entry name" value="3-BETA HYDROXYSTEROID DEHYDROGENASE_ISOMERASE DOMAIN-CONTAINING PROTEIN"/>
    <property type="match status" value="1"/>
</dbReference>
<dbReference type="SUPFAM" id="SSF51735">
    <property type="entry name" value="NAD(P)-binding Rossmann-fold domains"/>
    <property type="match status" value="2"/>
</dbReference>
<feature type="transmembrane region" description="Helical" evidence="2">
    <location>
        <begin position="395"/>
        <end position="413"/>
    </location>
</feature>
<sequence>MDVMLAFISLHMGSLLDSEALDKALYGCDACFHIAAYGMTGGASLDKEKVYRVNVDGTLMVLEHCRRNGVRRLVFASSVGVIFTDDELHDADESIPYPNPSKYYSHYSASKSIAEQKVLAANSDELRTCALRYRGIYGPAEPRTVQRTVEFCSRGFSVLMFEKSSNCLTQYSGVENSSMEFCSRGFSVLMFEKSSNCLTQYSGVENSSMAMRLAEEALRDGRADGKAYYIVDGGPPVGSFSFWFPLMQELPNERTKLVKAMRLAEEALRDGRADGKAYYIVDGGPPVGSFSFWFPLMQALGKPLPFIKLPYTLMIFLAIIFEYLYIWIGIEPIFTRLEINLTAITNTYSIERAKKDLNYQPTHNHDLTSTVLFHKKASTNISTKKSSPMLHNSKTFIVLSSIILILWMLIAWIRL</sequence>
<accession>A0A0M3IPK6</accession>
<dbReference type="AlphaFoldDB" id="A0A0M3IPK6"/>
<dbReference type="InterPro" id="IPR036291">
    <property type="entry name" value="NAD(P)-bd_dom_sf"/>
</dbReference>
<feature type="transmembrane region" description="Helical" evidence="2">
    <location>
        <begin position="309"/>
        <end position="328"/>
    </location>
</feature>
<evidence type="ECO:0000313" key="4">
    <source>
        <dbReference type="Proteomes" id="UP000036681"/>
    </source>
</evidence>
<feature type="domain" description="3-beta hydroxysteroid dehydrogenase/isomerase" evidence="3">
    <location>
        <begin position="9"/>
        <end position="166"/>
    </location>
</feature>
<dbReference type="Proteomes" id="UP000036681">
    <property type="component" value="Unplaced"/>
</dbReference>
<evidence type="ECO:0000313" key="5">
    <source>
        <dbReference type="WBParaSite" id="ALUE_0002068401-mRNA-1"/>
    </source>
</evidence>
<keyword evidence="2" id="KW-1133">Transmembrane helix</keyword>
<reference evidence="5" key="1">
    <citation type="submission" date="2017-02" db="UniProtKB">
        <authorList>
            <consortium name="WormBaseParasite"/>
        </authorList>
    </citation>
    <scope>IDENTIFICATION</scope>
</reference>
<keyword evidence="1" id="KW-0560">Oxidoreductase</keyword>
<dbReference type="GO" id="GO:0006694">
    <property type="term" value="P:steroid biosynthetic process"/>
    <property type="evidence" value="ECO:0007669"/>
    <property type="project" value="InterPro"/>
</dbReference>